<dbReference type="InterPro" id="IPR017441">
    <property type="entry name" value="Protein_kinase_ATP_BS"/>
</dbReference>
<dbReference type="EMBL" id="UFQS01003221">
    <property type="protein sequence ID" value="SSX15387.1"/>
    <property type="molecule type" value="Genomic_DNA"/>
</dbReference>
<feature type="binding site" evidence="12">
    <location>
        <position position="539"/>
    </location>
    <ligand>
        <name>ATP</name>
        <dbReference type="ChEBI" id="CHEBI:30616"/>
    </ligand>
</feature>
<feature type="binding site" evidence="11">
    <location>
        <position position="532"/>
    </location>
    <ligand>
        <name>ATP</name>
        <dbReference type="ChEBI" id="CHEBI:30616"/>
    </ligand>
</feature>
<dbReference type="GO" id="GO:0004694">
    <property type="term" value="F:eukaryotic translation initiation factor 2alpha kinase activity"/>
    <property type="evidence" value="ECO:0007669"/>
    <property type="project" value="InterPro"/>
</dbReference>
<evidence type="ECO:0000256" key="2">
    <source>
        <dbReference type="ARBA" id="ARBA00022527"/>
    </source>
</evidence>
<gene>
    <name evidence="17" type="primary">CSON008535</name>
</gene>
<evidence type="ECO:0000256" key="1">
    <source>
        <dbReference type="ARBA" id="ARBA00012513"/>
    </source>
</evidence>
<feature type="binding site" evidence="11">
    <location>
        <begin position="509"/>
        <end position="517"/>
    </location>
    <ligand>
        <name>ATP</name>
        <dbReference type="ChEBI" id="CHEBI:30616"/>
    </ligand>
</feature>
<dbReference type="GO" id="GO:0000077">
    <property type="term" value="P:DNA damage checkpoint signaling"/>
    <property type="evidence" value="ECO:0007669"/>
    <property type="project" value="InterPro"/>
</dbReference>
<keyword evidence="5" id="KW-0418">Kinase</keyword>
<evidence type="ECO:0000256" key="7">
    <source>
        <dbReference type="ARBA" id="ARBA00037982"/>
    </source>
</evidence>
<dbReference type="PROSITE" id="PS50011">
    <property type="entry name" value="PROTEIN_KINASE_DOM"/>
    <property type="match status" value="2"/>
</dbReference>
<evidence type="ECO:0000256" key="6">
    <source>
        <dbReference type="ARBA" id="ARBA00022840"/>
    </source>
</evidence>
<dbReference type="Gene3D" id="3.10.110.10">
    <property type="entry name" value="Ubiquitin Conjugating Enzyme"/>
    <property type="match status" value="1"/>
</dbReference>
<dbReference type="InterPro" id="IPR050339">
    <property type="entry name" value="CC_SR_Kinase"/>
</dbReference>
<feature type="domain" description="RWD" evidence="15">
    <location>
        <begin position="14"/>
        <end position="126"/>
    </location>
</feature>
<dbReference type="EC" id="2.7.11.1" evidence="1"/>
<evidence type="ECO:0000256" key="5">
    <source>
        <dbReference type="ARBA" id="ARBA00022777"/>
    </source>
</evidence>
<dbReference type="Gene3D" id="1.10.510.10">
    <property type="entry name" value="Transferase(Phosphotransferase) domain 1"/>
    <property type="match status" value="2"/>
</dbReference>
<feature type="compositionally biased region" description="Polar residues" evidence="13">
    <location>
        <begin position="187"/>
        <end position="200"/>
    </location>
</feature>
<evidence type="ECO:0000256" key="3">
    <source>
        <dbReference type="ARBA" id="ARBA00022679"/>
    </source>
</evidence>
<evidence type="ECO:0000313" key="16">
    <source>
        <dbReference type="EMBL" id="SSX15387.1"/>
    </source>
</evidence>
<comment type="catalytic activity">
    <reaction evidence="9">
        <text>L-seryl-[protein] + ATP = O-phospho-L-seryl-[protein] + ADP + H(+)</text>
        <dbReference type="Rhea" id="RHEA:17989"/>
        <dbReference type="Rhea" id="RHEA-COMP:9863"/>
        <dbReference type="Rhea" id="RHEA-COMP:11604"/>
        <dbReference type="ChEBI" id="CHEBI:15378"/>
        <dbReference type="ChEBI" id="CHEBI:29999"/>
        <dbReference type="ChEBI" id="CHEBI:30616"/>
        <dbReference type="ChEBI" id="CHEBI:83421"/>
        <dbReference type="ChEBI" id="CHEBI:456216"/>
        <dbReference type="EC" id="2.7.11.1"/>
    </reaction>
</comment>
<reference evidence="17" key="2">
    <citation type="submission" date="2018-07" db="EMBL/GenBank/DDBJ databases">
        <authorList>
            <person name="Quirk P.G."/>
            <person name="Krulwich T.A."/>
        </authorList>
    </citation>
    <scope>NUCLEOTIDE SEQUENCE</scope>
</reference>
<keyword evidence="6 11" id="KW-0067">ATP-binding</keyword>
<evidence type="ECO:0000256" key="10">
    <source>
        <dbReference type="PIRSR" id="PIRSR000660-1"/>
    </source>
</evidence>
<comment type="similarity">
    <text evidence="7">Belongs to the protein kinase superfamily. Ser/Thr protein kinase family. GCN2 subfamily.</text>
</comment>
<dbReference type="InterPro" id="IPR045864">
    <property type="entry name" value="aa-tRNA-synth_II/BPL/LPL"/>
</dbReference>
<dbReference type="PROSITE" id="PS00107">
    <property type="entry name" value="PROTEIN_KINASE_ATP"/>
    <property type="match status" value="1"/>
</dbReference>
<dbReference type="SMART" id="SM00591">
    <property type="entry name" value="RWD"/>
    <property type="match status" value="1"/>
</dbReference>
<dbReference type="GO" id="GO:0009893">
    <property type="term" value="P:positive regulation of metabolic process"/>
    <property type="evidence" value="ECO:0007669"/>
    <property type="project" value="UniProtKB-ARBA"/>
</dbReference>
<evidence type="ECO:0000256" key="8">
    <source>
        <dbReference type="ARBA" id="ARBA00047899"/>
    </source>
</evidence>
<dbReference type="GO" id="GO:0005634">
    <property type="term" value="C:nucleus"/>
    <property type="evidence" value="ECO:0007669"/>
    <property type="project" value="TreeGrafter"/>
</dbReference>
<feature type="compositionally biased region" description="Basic and acidic residues" evidence="13">
    <location>
        <begin position="175"/>
        <end position="186"/>
    </location>
</feature>
<dbReference type="InterPro" id="IPR000719">
    <property type="entry name" value="Prot_kinase_dom"/>
</dbReference>
<feature type="region of interest" description="Disordered" evidence="13">
    <location>
        <begin position="175"/>
        <end position="205"/>
    </location>
</feature>
<organism evidence="17">
    <name type="scientific">Culicoides sonorensis</name>
    <name type="common">Biting midge</name>
    <dbReference type="NCBI Taxonomy" id="179676"/>
    <lineage>
        <taxon>Eukaryota</taxon>
        <taxon>Metazoa</taxon>
        <taxon>Ecdysozoa</taxon>
        <taxon>Arthropoda</taxon>
        <taxon>Hexapoda</taxon>
        <taxon>Insecta</taxon>
        <taxon>Pterygota</taxon>
        <taxon>Neoptera</taxon>
        <taxon>Endopterygota</taxon>
        <taxon>Diptera</taxon>
        <taxon>Nematocera</taxon>
        <taxon>Chironomoidea</taxon>
        <taxon>Ceratopogonidae</taxon>
        <taxon>Ceratopogoninae</taxon>
        <taxon>Culicoides</taxon>
        <taxon>Monoculicoides</taxon>
    </lineage>
</organism>
<dbReference type="SMART" id="SM00220">
    <property type="entry name" value="S_TKc"/>
    <property type="match status" value="1"/>
</dbReference>
<dbReference type="CDD" id="cd23823">
    <property type="entry name" value="RWD_GCN2"/>
    <property type="match status" value="1"/>
</dbReference>
<dbReference type="Pfam" id="PF05773">
    <property type="entry name" value="RWD"/>
    <property type="match status" value="1"/>
</dbReference>
<dbReference type="OMA" id="IKRYHIT"/>
<dbReference type="GO" id="GO:0005524">
    <property type="term" value="F:ATP binding"/>
    <property type="evidence" value="ECO:0007669"/>
    <property type="project" value="UniProtKB-UniRule"/>
</dbReference>
<dbReference type="Gene3D" id="3.30.200.20">
    <property type="entry name" value="Phosphorylase Kinase, domain 1"/>
    <property type="match status" value="1"/>
</dbReference>
<keyword evidence="3" id="KW-0808">Transferase</keyword>
<dbReference type="SUPFAM" id="SSF55681">
    <property type="entry name" value="Class II aaRS and biotin synthetases"/>
    <property type="match status" value="1"/>
</dbReference>
<evidence type="ECO:0000256" key="4">
    <source>
        <dbReference type="ARBA" id="ARBA00022741"/>
    </source>
</evidence>
<dbReference type="InterPro" id="IPR016255">
    <property type="entry name" value="Gcn2"/>
</dbReference>
<dbReference type="SUPFAM" id="SSF56112">
    <property type="entry name" value="Protein kinase-like (PK-like)"/>
    <property type="match status" value="2"/>
</dbReference>
<dbReference type="EMBL" id="UFQT01003221">
    <property type="protein sequence ID" value="SSX34757.1"/>
    <property type="molecule type" value="Genomic_DNA"/>
</dbReference>
<feature type="active site" description="Proton acceptor" evidence="10">
    <location>
        <position position="719"/>
    </location>
</feature>
<keyword evidence="2" id="KW-0723">Serine/threonine-protein kinase</keyword>
<name>A0A336N1Z0_CULSO</name>
<dbReference type="FunFam" id="3.10.110.10:FF:000050">
    <property type="entry name" value="eIF-2-alpha kinase GCN2"/>
    <property type="match status" value="1"/>
</dbReference>
<dbReference type="InterPro" id="IPR006575">
    <property type="entry name" value="RWD_dom"/>
</dbReference>
<evidence type="ECO:0000256" key="11">
    <source>
        <dbReference type="PIRSR" id="PIRSR000660-2"/>
    </source>
</evidence>
<dbReference type="SUPFAM" id="SSF54495">
    <property type="entry name" value="UBC-like"/>
    <property type="match status" value="1"/>
</dbReference>
<dbReference type="PIRSF" id="PIRSF000660">
    <property type="entry name" value="Ser/Thr_PK_GCN2"/>
    <property type="match status" value="1"/>
</dbReference>
<proteinExistence type="inferred from homology"/>
<reference evidence="16" key="1">
    <citation type="submission" date="2018-04" db="EMBL/GenBank/DDBJ databases">
        <authorList>
            <person name="Go L.Y."/>
            <person name="Mitchell J.A."/>
        </authorList>
    </citation>
    <scope>NUCLEOTIDE SEQUENCE</scope>
    <source>
        <tissue evidence="16">Whole organism</tissue>
    </source>
</reference>
<evidence type="ECO:0000256" key="13">
    <source>
        <dbReference type="SAM" id="MobiDB-lite"/>
    </source>
</evidence>
<dbReference type="PROSITE" id="PS50908">
    <property type="entry name" value="RWD"/>
    <property type="match status" value="1"/>
</dbReference>
<feature type="domain" description="Protein kinase" evidence="14">
    <location>
        <begin position="503"/>
        <end position="869"/>
    </location>
</feature>
<evidence type="ECO:0000313" key="17">
    <source>
        <dbReference type="EMBL" id="SSX34757.1"/>
    </source>
</evidence>
<dbReference type="GO" id="GO:1990625">
    <property type="term" value="P:negative regulation of cytoplasmic translational initiation in response to stress"/>
    <property type="evidence" value="ECO:0007669"/>
    <property type="project" value="TreeGrafter"/>
</dbReference>
<protein>
    <recommendedName>
        <fullName evidence="1">non-specific serine/threonine protein kinase</fullName>
        <ecNumber evidence="1">2.7.11.1</ecNumber>
    </recommendedName>
</protein>
<dbReference type="InterPro" id="IPR016135">
    <property type="entry name" value="UBQ-conjugating_enzyme/RWD"/>
</dbReference>
<dbReference type="InterPro" id="IPR011009">
    <property type="entry name" value="Kinase-like_dom_sf"/>
</dbReference>
<accession>A0A336N1Z0</accession>
<dbReference type="Gene3D" id="3.30.930.10">
    <property type="entry name" value="Bira Bifunctional Protein, Domain 2"/>
    <property type="match status" value="1"/>
</dbReference>
<evidence type="ECO:0000259" key="15">
    <source>
        <dbReference type="PROSITE" id="PS50908"/>
    </source>
</evidence>
<evidence type="ECO:0000256" key="9">
    <source>
        <dbReference type="ARBA" id="ARBA00048679"/>
    </source>
</evidence>
<evidence type="ECO:0000259" key="14">
    <source>
        <dbReference type="PROSITE" id="PS50011"/>
    </source>
</evidence>
<evidence type="ECO:0000256" key="12">
    <source>
        <dbReference type="PROSITE-ProRule" id="PRU10141"/>
    </source>
</evidence>
<comment type="catalytic activity">
    <reaction evidence="8">
        <text>L-threonyl-[protein] + ATP = O-phospho-L-threonyl-[protein] + ADP + H(+)</text>
        <dbReference type="Rhea" id="RHEA:46608"/>
        <dbReference type="Rhea" id="RHEA-COMP:11060"/>
        <dbReference type="Rhea" id="RHEA-COMP:11605"/>
        <dbReference type="ChEBI" id="CHEBI:15378"/>
        <dbReference type="ChEBI" id="CHEBI:30013"/>
        <dbReference type="ChEBI" id="CHEBI:30616"/>
        <dbReference type="ChEBI" id="CHEBI:61977"/>
        <dbReference type="ChEBI" id="CHEBI:456216"/>
        <dbReference type="EC" id="2.7.11.1"/>
    </reaction>
</comment>
<dbReference type="CDD" id="cd14046">
    <property type="entry name" value="STKc_EIF2AK4_GCN2_rpt2"/>
    <property type="match status" value="1"/>
</dbReference>
<dbReference type="FunFam" id="3.30.200.20:FF:000722">
    <property type="entry name" value="eIF-2-alpha kinase GCN2"/>
    <property type="match status" value="1"/>
</dbReference>
<feature type="region of interest" description="Disordered" evidence="13">
    <location>
        <begin position="600"/>
        <end position="620"/>
    </location>
</feature>
<dbReference type="PANTHER" id="PTHR11042">
    <property type="entry name" value="EUKARYOTIC TRANSLATION INITIATION FACTOR 2-ALPHA KINASE EIF2-ALPHA KINASE -RELATED"/>
    <property type="match status" value="1"/>
</dbReference>
<dbReference type="PANTHER" id="PTHR11042:SF136">
    <property type="entry name" value="EIF-2-ALPHA KINASE GCN2"/>
    <property type="match status" value="1"/>
</dbReference>
<dbReference type="InterPro" id="IPR008271">
    <property type="entry name" value="Ser/Thr_kinase_AS"/>
</dbReference>
<feature type="domain" description="Protein kinase" evidence="14">
    <location>
        <begin position="236"/>
        <end position="509"/>
    </location>
</feature>
<dbReference type="PROSITE" id="PS00108">
    <property type="entry name" value="PROTEIN_KINASE_ST"/>
    <property type="match status" value="1"/>
</dbReference>
<dbReference type="Pfam" id="PF00069">
    <property type="entry name" value="Pkinase"/>
    <property type="match status" value="3"/>
</dbReference>
<dbReference type="VEuPathDB" id="VectorBase:CSON008535"/>
<keyword evidence="4 11" id="KW-0547">Nucleotide-binding</keyword>
<dbReference type="GO" id="GO:0005829">
    <property type="term" value="C:cytosol"/>
    <property type="evidence" value="ECO:0007669"/>
    <property type="project" value="TreeGrafter"/>
</dbReference>
<sequence length="1515" mass="172214">MEDTKESCKRSQEDELEVLKSIFGSDVQDLRNIQKKWKPLNIKIRLTPQKGSSGDQQTYVSTSLHISCSAKYPGFIPKIQLEDSKGLSDALLEQLLEILNKQAKDLEGEVMIYELTQTVQEFLHKHNHKPRGSFYDEMKKQNEDLLKLKEDEEEQKKKQLMDELLKRKEELKNETRMRRDTMKRSMSESSPTHRTYSSSENSEHSPLYKMQNLSISDCSEHQKSDTLYFANAGRKIQKGTCIAHSDKGCIAYSGIDLESGQLYYITEWFIKYSTIESRGKNTADVVEFLERETKSLSEMRHKNIISYNFIQIVQKKDGLLIYLVQDFIFGSSVSCISSYLGWSPDGASYAARGILDALIYLHKHGITHDNLYDSTVYIDSNGTVKVTDFNLVPRLEELVSGQKQSKPDLTAFGALIESLSPTPPEEMRDFIEKCKSTRTISLTDLQEHPFLRPMLFQHNQENNKGKELEVTKNLEKDRPHSTQLLQYSAPVITAEKSRLQTEFEVLTYLGKGAYGDVLKVRNILDNRQYAIKRIPLPAKSKQLFRKMTREVELLSRLNHENVVRYYNSWIESAIAQDDANRSLMENDEWSISHDSRRHSNRLNPRVIKQESDDSSDSSDWICMPKDNSSSDGIEFVDSNGAVTKYDDDSDDEVNHTKSTKEEKNEIQYMYIQMEFCEKSTLRTAIDNNLYEDIDRLWRLFREICEGLLHIHQQGMIHRDLKPVNIFLDSRDQVKIGDFGLATTSVLALQDTTTTHSSHANSSSLTGKVGTALYVAPELATTVASKSTYNQKVDIYSLGIILFEMCSPPLSTGMERVKTILAIRSPSIILPDLMLKDPNCTQQVQLIKWLLNHDPKQRPTTEELLSSDLLPSQKLEANELQEMVRHVLANPQSRIYKHLIAKCLTQESDILTELTYHTDLMPIFPLFEYVKHKITQLFIKHGAIEVIAPLLSPMSKNVYPNTVRLMTHSGSVVTLPYDLRLPFIRHVALNGITFIRRYRIGRVYREKKVFNFHPKQIHECAFDIITPNRGNLLADAELLFIAYDIVNELPTLQQRNITFRINHTSLLRAILLYCNVPPERYNDVLDLTNDFLEDKISKFQLNSSINSILNHSSKHTSTLIDLLQVDTTIANINSSVLRTLIKGRGEAAQLAKGAIKEVEVVVMLAQSFGISCPIHINAGFGGGDNFKLKSGGIVWQMVGELKAGRHNKCTTLAAGGRYDDKIIDSQKTATNIGITFPNRDISGCGFSFALDKLVYALRLSEDDIKHSSIDVVVCVVPGSPIKEVAQTLRTFWAAGLKAGTAEAKNFNEAQDMAKDLCAKHVILLGAGGEFRVRTWEKNQFQEKKVMKHDLISYLSSTMNNNTNNQILSSSTSCHTNIMNTVKTNNQLNTTSLPTLDYVFRLSEKLTTSKRRRYEGQIEQTVSPILSKFAKKEKITMIAVELGTSIVKAIIATLDPYPENLETDLMAGFNQLIEKFPKHKKALNDVYDEIYDILADTQNPSIVGIYSIVDCYYRLLL</sequence>
<dbReference type="FunFam" id="1.10.510.10:FF:000938">
    <property type="entry name" value="eIF-2-alpha kinase GCN2"/>
    <property type="match status" value="1"/>
</dbReference>